<evidence type="ECO:0000313" key="2">
    <source>
        <dbReference type="EMBL" id="GGN93963.1"/>
    </source>
</evidence>
<feature type="transmembrane region" description="Helical" evidence="1">
    <location>
        <begin position="21"/>
        <end position="41"/>
    </location>
</feature>
<accession>A0ABQ2KUT1</accession>
<feature type="transmembrane region" description="Helical" evidence="1">
    <location>
        <begin position="93"/>
        <end position="113"/>
    </location>
</feature>
<keyword evidence="1" id="KW-1133">Transmembrane helix</keyword>
<reference evidence="3" key="1">
    <citation type="journal article" date="2019" name="Int. J. Syst. Evol. Microbiol.">
        <title>The Global Catalogue of Microorganisms (GCM) 10K type strain sequencing project: providing services to taxonomists for standard genome sequencing and annotation.</title>
        <authorList>
            <consortium name="The Broad Institute Genomics Platform"/>
            <consortium name="The Broad Institute Genome Sequencing Center for Infectious Disease"/>
            <person name="Wu L."/>
            <person name="Ma J."/>
        </authorList>
    </citation>
    <scope>NUCLEOTIDE SEQUENCE [LARGE SCALE GENOMIC DNA]</scope>
    <source>
        <strain evidence="3">CGMCC 4.7329</strain>
    </source>
</reference>
<evidence type="ECO:0000256" key="1">
    <source>
        <dbReference type="SAM" id="Phobius"/>
    </source>
</evidence>
<dbReference type="EMBL" id="BMNE01000007">
    <property type="protein sequence ID" value="GGN93963.1"/>
    <property type="molecule type" value="Genomic_DNA"/>
</dbReference>
<gene>
    <name evidence="2" type="ORF">GCM10011610_56430</name>
</gene>
<comment type="caution">
    <text evidence="2">The sequence shown here is derived from an EMBL/GenBank/DDBJ whole genome shotgun (WGS) entry which is preliminary data.</text>
</comment>
<dbReference type="RefSeq" id="WP_189033499.1">
    <property type="nucleotide sequence ID" value="NZ_BMNE01000007.1"/>
</dbReference>
<organism evidence="2 3">
    <name type="scientific">Nocardia rhizosphaerihabitans</name>
    <dbReference type="NCBI Taxonomy" id="1691570"/>
    <lineage>
        <taxon>Bacteria</taxon>
        <taxon>Bacillati</taxon>
        <taxon>Actinomycetota</taxon>
        <taxon>Actinomycetes</taxon>
        <taxon>Mycobacteriales</taxon>
        <taxon>Nocardiaceae</taxon>
        <taxon>Nocardia</taxon>
    </lineage>
</organism>
<keyword evidence="1" id="KW-0472">Membrane</keyword>
<name>A0ABQ2KUT1_9NOCA</name>
<protein>
    <submittedName>
        <fullName evidence="2">Uncharacterized protein</fullName>
    </submittedName>
</protein>
<dbReference type="Proteomes" id="UP000658127">
    <property type="component" value="Unassembled WGS sequence"/>
</dbReference>
<proteinExistence type="predicted"/>
<evidence type="ECO:0000313" key="3">
    <source>
        <dbReference type="Proteomes" id="UP000658127"/>
    </source>
</evidence>
<keyword evidence="3" id="KW-1185">Reference proteome</keyword>
<sequence length="121" mass="12768">MSTIAPSTQTRRHSAGWGVGAGLFFSVVVFVPAVFVVRQWLDLAEVSATPSHLRARPVEVPASYWVTWFVAVVVLLAPAVALAGWFVMRRVAVGYVVTAGLVAVALAALTIGFELGGFAPS</sequence>
<feature type="transmembrane region" description="Helical" evidence="1">
    <location>
        <begin position="61"/>
        <end position="86"/>
    </location>
</feature>
<keyword evidence="1" id="KW-0812">Transmembrane</keyword>